<dbReference type="OrthoDB" id="449052at2759"/>
<dbReference type="InterPro" id="IPR050511">
    <property type="entry name" value="AMPK_gamma/SDS23_families"/>
</dbReference>
<dbReference type="InterPro" id="IPR000644">
    <property type="entry name" value="CBS_dom"/>
</dbReference>
<dbReference type="VEuPathDB" id="AmoebaDB:ACA1_145740"/>
<proteinExistence type="predicted"/>
<evidence type="ECO:0000259" key="5">
    <source>
        <dbReference type="PROSITE" id="PS51371"/>
    </source>
</evidence>
<evidence type="ECO:0000313" key="7">
    <source>
        <dbReference type="Proteomes" id="UP000011083"/>
    </source>
</evidence>
<evidence type="ECO:0000256" key="4">
    <source>
        <dbReference type="SAM" id="MobiDB-lite"/>
    </source>
</evidence>
<dbReference type="InterPro" id="IPR046342">
    <property type="entry name" value="CBS_dom_sf"/>
</dbReference>
<dbReference type="CDD" id="cd02205">
    <property type="entry name" value="CBS_pair_SF"/>
    <property type="match status" value="1"/>
</dbReference>
<dbReference type="PANTHER" id="PTHR13780:SF36">
    <property type="entry name" value="CBS DOMAIN-CONTAINING PROTEIN"/>
    <property type="match status" value="1"/>
</dbReference>
<feature type="region of interest" description="Disordered" evidence="4">
    <location>
        <begin position="141"/>
        <end position="172"/>
    </location>
</feature>
<feature type="domain" description="CBS" evidence="5">
    <location>
        <begin position="348"/>
        <end position="402"/>
    </location>
</feature>
<keyword evidence="1" id="KW-0677">Repeat</keyword>
<dbReference type="SMART" id="SM00116">
    <property type="entry name" value="CBS"/>
    <property type="match status" value="4"/>
</dbReference>
<protein>
    <submittedName>
        <fullName evidence="6">CBS domain containing protein</fullName>
    </submittedName>
</protein>
<feature type="domain" description="CBS" evidence="5">
    <location>
        <begin position="260"/>
        <end position="320"/>
    </location>
</feature>
<organism evidence="6 7">
    <name type="scientific">Acanthamoeba castellanii (strain ATCC 30010 / Neff)</name>
    <dbReference type="NCBI Taxonomy" id="1257118"/>
    <lineage>
        <taxon>Eukaryota</taxon>
        <taxon>Amoebozoa</taxon>
        <taxon>Discosea</taxon>
        <taxon>Longamoebia</taxon>
        <taxon>Centramoebida</taxon>
        <taxon>Acanthamoebidae</taxon>
        <taxon>Acanthamoeba</taxon>
    </lineage>
</organism>
<dbReference type="KEGG" id="acan:ACA1_145740"/>
<feature type="region of interest" description="Disordered" evidence="4">
    <location>
        <begin position="1"/>
        <end position="55"/>
    </location>
</feature>
<accession>L8GFG0</accession>
<dbReference type="PROSITE" id="PS51371">
    <property type="entry name" value="CBS"/>
    <property type="match status" value="3"/>
</dbReference>
<dbReference type="Gene3D" id="3.10.580.10">
    <property type="entry name" value="CBS-domain"/>
    <property type="match status" value="2"/>
</dbReference>
<reference evidence="6 7" key="1">
    <citation type="journal article" date="2013" name="Genome Biol.">
        <title>Genome of Acanthamoeba castellanii highlights extensive lateral gene transfer and early evolution of tyrosine kinase signaling.</title>
        <authorList>
            <person name="Clarke M."/>
            <person name="Lohan A.J."/>
            <person name="Liu B."/>
            <person name="Lagkouvardos I."/>
            <person name="Roy S."/>
            <person name="Zafar N."/>
            <person name="Bertelli C."/>
            <person name="Schilde C."/>
            <person name="Kianianmomeni A."/>
            <person name="Burglin T.R."/>
            <person name="Frech C."/>
            <person name="Turcotte B."/>
            <person name="Kopec K.O."/>
            <person name="Synnott J.M."/>
            <person name="Choo C."/>
            <person name="Paponov I."/>
            <person name="Finkler A."/>
            <person name="Soon Heng Tan C."/>
            <person name="Hutchins A.P."/>
            <person name="Weinmeier T."/>
            <person name="Rattei T."/>
            <person name="Chu J.S."/>
            <person name="Gimenez G."/>
            <person name="Irimia M."/>
            <person name="Rigden D.J."/>
            <person name="Fitzpatrick D.A."/>
            <person name="Lorenzo-Morales J."/>
            <person name="Bateman A."/>
            <person name="Chiu C.H."/>
            <person name="Tang P."/>
            <person name="Hegemann P."/>
            <person name="Fromm H."/>
            <person name="Raoult D."/>
            <person name="Greub G."/>
            <person name="Miranda-Saavedra D."/>
            <person name="Chen N."/>
            <person name="Nash P."/>
            <person name="Ginger M.L."/>
            <person name="Horn M."/>
            <person name="Schaap P."/>
            <person name="Caler L."/>
            <person name="Loftus B."/>
        </authorList>
    </citation>
    <scope>NUCLEOTIDE SEQUENCE [LARGE SCALE GENOMIC DNA]</scope>
    <source>
        <strain evidence="6 7">Neff</strain>
    </source>
</reference>
<dbReference type="AlphaFoldDB" id="L8GFG0"/>
<keyword evidence="2 3" id="KW-0129">CBS domain</keyword>
<name>L8GFG0_ACACF</name>
<dbReference type="PANTHER" id="PTHR13780">
    <property type="entry name" value="AMP-ACTIVATED PROTEIN KINASE, GAMMA REGULATORY SUBUNIT"/>
    <property type="match status" value="1"/>
</dbReference>
<dbReference type="EMBL" id="KB008171">
    <property type="protein sequence ID" value="ELR10921.1"/>
    <property type="molecule type" value="Genomic_DNA"/>
</dbReference>
<dbReference type="Proteomes" id="UP000011083">
    <property type="component" value="Unassembled WGS sequence"/>
</dbReference>
<evidence type="ECO:0000256" key="2">
    <source>
        <dbReference type="ARBA" id="ARBA00023122"/>
    </source>
</evidence>
<keyword evidence="7" id="KW-1185">Reference proteome</keyword>
<feature type="domain" description="CBS" evidence="5">
    <location>
        <begin position="77"/>
        <end position="135"/>
    </location>
</feature>
<evidence type="ECO:0000256" key="3">
    <source>
        <dbReference type="PROSITE-ProRule" id="PRU00703"/>
    </source>
</evidence>
<dbReference type="GeneID" id="14911282"/>
<sequence length="402" mass="44842">MEGNTSLKRKEGHEADAAKAQGTPATSAASEQPPKHKKARTEEENTERGDEPSEQALVGELKEALAKGTAQDVIYWMKDGTIIQLLATDSFYVALATLVDAKIRAAPIYDPAEQKYVGFVDMLDLTAAIVELLEVNETFKNKKNKKEKKEKETKQEEEESEEVKRRKRDYAEDEEDPFAEHLMLESLSVKAISDFSHTDPFISVRSDESLTKVAELLRTHHRIGVVNEKGTFIGFVEYLSEEHALTLDKTGLTVGDLGLARHHVHTVPVEGTTALDALKEMRDRKVTGLGVVNKNGVLLDVISASDLMVWAEWEACGQPIRFRHLSTLNYPITEFLAQSRAQAHHKKVNRNEGPMVCTSETELQEAIGTMLVNNIHRLFVVDEARKPVSVLTYGDIIARLTA</sequence>
<feature type="compositionally biased region" description="Basic and acidic residues" evidence="4">
    <location>
        <begin position="40"/>
        <end position="51"/>
    </location>
</feature>
<dbReference type="RefSeq" id="XP_004332934.1">
    <property type="nucleotide sequence ID" value="XM_004332886.1"/>
</dbReference>
<evidence type="ECO:0000313" key="6">
    <source>
        <dbReference type="EMBL" id="ELR10921.1"/>
    </source>
</evidence>
<dbReference type="Pfam" id="PF00571">
    <property type="entry name" value="CBS"/>
    <property type="match status" value="3"/>
</dbReference>
<evidence type="ECO:0000256" key="1">
    <source>
        <dbReference type="ARBA" id="ARBA00022737"/>
    </source>
</evidence>
<dbReference type="STRING" id="1257118.L8GFG0"/>
<feature type="compositionally biased region" description="Basic and acidic residues" evidence="4">
    <location>
        <begin position="8"/>
        <end position="17"/>
    </location>
</feature>
<dbReference type="SUPFAM" id="SSF54631">
    <property type="entry name" value="CBS-domain pair"/>
    <property type="match status" value="2"/>
</dbReference>
<gene>
    <name evidence="6" type="ORF">ACA1_145740</name>
</gene>